<feature type="signal peptide" evidence="1">
    <location>
        <begin position="1"/>
        <end position="27"/>
    </location>
</feature>
<keyword evidence="1" id="KW-0732">Signal</keyword>
<comment type="caution">
    <text evidence="2">The sequence shown here is derived from an EMBL/GenBank/DDBJ whole genome shotgun (WGS) entry which is preliminary data.</text>
</comment>
<protein>
    <recommendedName>
        <fullName evidence="4">Carboxypeptidase-like regulatory domain-containing protein</fullName>
    </recommendedName>
</protein>
<reference evidence="2" key="1">
    <citation type="journal article" date="2014" name="Int. J. Syst. Evol. Microbiol.">
        <title>Complete genome sequence of Corynebacterium casei LMG S-19264T (=DSM 44701T), isolated from a smear-ripened cheese.</title>
        <authorList>
            <consortium name="US DOE Joint Genome Institute (JGI-PGF)"/>
            <person name="Walter F."/>
            <person name="Albersmeier A."/>
            <person name="Kalinowski J."/>
            <person name="Ruckert C."/>
        </authorList>
    </citation>
    <scope>NUCLEOTIDE SEQUENCE</scope>
    <source>
        <strain evidence="2">CGMCC 1.15448</strain>
    </source>
</reference>
<feature type="chain" id="PRO_5035153315" description="Carboxypeptidase-like regulatory domain-containing protein" evidence="1">
    <location>
        <begin position="28"/>
        <end position="251"/>
    </location>
</feature>
<organism evidence="2 3">
    <name type="scientific">Puia dinghuensis</name>
    <dbReference type="NCBI Taxonomy" id="1792502"/>
    <lineage>
        <taxon>Bacteria</taxon>
        <taxon>Pseudomonadati</taxon>
        <taxon>Bacteroidota</taxon>
        <taxon>Chitinophagia</taxon>
        <taxon>Chitinophagales</taxon>
        <taxon>Chitinophagaceae</taxon>
        <taxon>Puia</taxon>
    </lineage>
</organism>
<evidence type="ECO:0000313" key="2">
    <source>
        <dbReference type="EMBL" id="GGB10239.1"/>
    </source>
</evidence>
<dbReference type="InterPro" id="IPR008969">
    <property type="entry name" value="CarboxyPept-like_regulatory"/>
</dbReference>
<evidence type="ECO:0008006" key="4">
    <source>
        <dbReference type="Google" id="ProtNLM"/>
    </source>
</evidence>
<name>A0A8J2XU82_9BACT</name>
<gene>
    <name evidence="2" type="ORF">GCM10011511_37250</name>
</gene>
<evidence type="ECO:0000256" key="1">
    <source>
        <dbReference type="SAM" id="SignalP"/>
    </source>
</evidence>
<proteinExistence type="predicted"/>
<dbReference type="EMBL" id="BMJC01000004">
    <property type="protein sequence ID" value="GGB10239.1"/>
    <property type="molecule type" value="Genomic_DNA"/>
</dbReference>
<dbReference type="SUPFAM" id="SSF49464">
    <property type="entry name" value="Carboxypeptidase regulatory domain-like"/>
    <property type="match status" value="1"/>
</dbReference>
<evidence type="ECO:0000313" key="3">
    <source>
        <dbReference type="Proteomes" id="UP000607559"/>
    </source>
</evidence>
<dbReference type="AlphaFoldDB" id="A0A8J2XU82"/>
<accession>A0A8J2XU82</accession>
<dbReference type="Pfam" id="PF13715">
    <property type="entry name" value="CarbopepD_reg_2"/>
    <property type="match status" value="1"/>
</dbReference>
<dbReference type="RefSeq" id="WP_188934483.1">
    <property type="nucleotide sequence ID" value="NZ_BMJC01000004.1"/>
</dbReference>
<keyword evidence="3" id="KW-1185">Reference proteome</keyword>
<sequence>MAFSTHKNLLLPLSFFVFLLFCSKARGQEVTIHGTVFNMYRTKPLDGVSVMSTMGRGTATDSNGNYAITVSIKDSLYFSYLGRETAKFPISNINSLNGFDIALHVDPVTLKEVKVMPRNYHYDSLQNRQDYAKIFNYKKPGFKLNSTTGQDGGGVGVDLNQLIEMFDRAKTRRTLAFQRRLEDEEREKYVDYRFNRSTVLKITHLEGDELDSFMARYRPSYDFCHRATDYDLLDYIKLAFHEYQADRKDHP</sequence>
<reference evidence="2" key="2">
    <citation type="submission" date="2020-09" db="EMBL/GenBank/DDBJ databases">
        <authorList>
            <person name="Sun Q."/>
            <person name="Zhou Y."/>
        </authorList>
    </citation>
    <scope>NUCLEOTIDE SEQUENCE</scope>
    <source>
        <strain evidence="2">CGMCC 1.15448</strain>
    </source>
</reference>
<dbReference type="Proteomes" id="UP000607559">
    <property type="component" value="Unassembled WGS sequence"/>
</dbReference>